<keyword evidence="3" id="KW-0175">Coiled coil</keyword>
<organism evidence="7 8">
    <name type="scientific">Triplophysa tibetana</name>
    <dbReference type="NCBI Taxonomy" id="1572043"/>
    <lineage>
        <taxon>Eukaryota</taxon>
        <taxon>Metazoa</taxon>
        <taxon>Chordata</taxon>
        <taxon>Craniata</taxon>
        <taxon>Vertebrata</taxon>
        <taxon>Euteleostomi</taxon>
        <taxon>Actinopterygii</taxon>
        <taxon>Neopterygii</taxon>
        <taxon>Teleostei</taxon>
        <taxon>Ostariophysi</taxon>
        <taxon>Cypriniformes</taxon>
        <taxon>Nemacheilidae</taxon>
        <taxon>Triplophysa</taxon>
    </lineage>
</organism>
<dbReference type="InterPro" id="IPR042816">
    <property type="entry name" value="Nsrp1"/>
</dbReference>
<evidence type="ECO:0000313" key="8">
    <source>
        <dbReference type="Proteomes" id="UP000324632"/>
    </source>
</evidence>
<feature type="region of interest" description="Disordered" evidence="5">
    <location>
        <begin position="112"/>
        <end position="453"/>
    </location>
</feature>
<feature type="domain" description="Nuclear speckle splicing regulatory protein 1 N-terminal" evidence="6">
    <location>
        <begin position="57"/>
        <end position="175"/>
    </location>
</feature>
<evidence type="ECO:0000256" key="5">
    <source>
        <dbReference type="SAM" id="MobiDB-lite"/>
    </source>
</evidence>
<dbReference type="Pfam" id="PF09745">
    <property type="entry name" value="NSRP1_N"/>
    <property type="match status" value="1"/>
</dbReference>
<feature type="compositionally biased region" description="Basic and acidic residues" evidence="5">
    <location>
        <begin position="149"/>
        <end position="177"/>
    </location>
</feature>
<proteinExistence type="inferred from homology"/>
<feature type="compositionally biased region" description="Basic and acidic residues" evidence="5">
    <location>
        <begin position="112"/>
        <end position="140"/>
    </location>
</feature>
<evidence type="ECO:0000256" key="4">
    <source>
        <dbReference type="ARBA" id="ARBA00030718"/>
    </source>
</evidence>
<dbReference type="PANTHER" id="PTHR31938:SF4">
    <property type="entry name" value="NUCLEAR SPECKLE SPLICING REGULATORY PROTEIN 1"/>
    <property type="match status" value="1"/>
</dbReference>
<feature type="compositionally biased region" description="Basic and acidic residues" evidence="5">
    <location>
        <begin position="270"/>
        <end position="409"/>
    </location>
</feature>
<feature type="compositionally biased region" description="Basic and acidic residues" evidence="5">
    <location>
        <begin position="225"/>
        <end position="244"/>
    </location>
</feature>
<feature type="region of interest" description="Disordered" evidence="5">
    <location>
        <begin position="1"/>
        <end position="37"/>
    </location>
</feature>
<dbReference type="Proteomes" id="UP000324632">
    <property type="component" value="Chromosome 6"/>
</dbReference>
<keyword evidence="8" id="KW-1185">Reference proteome</keyword>
<dbReference type="PANTHER" id="PTHR31938">
    <property type="entry name" value="NUCLEAR SPECKLE SPLICING REGULATORY PROTEIN 1"/>
    <property type="match status" value="1"/>
</dbReference>
<sequence>MATSGKQYGLVLPQKNASKSVPLPRPSVFGDDSDDETTVGQSLLKEALKKKMMKQTRLEMQKALEEDSTVYEYDSVYDDLQKQKVESNKKMLGGTDRKPKYINQLLVAVEERKKEQERRDERKIQKEREAEGEQFADKEAFVTSAYRQKLKERQEELEKEKREAELEAALDVKKQKDLSGFYRHLLNQTVGEEAVPDRSAKKEEKATGSAATEKSPTPELPPKQSESRAESHSDEDQGDNRTEFTKATNSNHSKRHYRQKSPSDSEDEQERDRKEARERSHKERDKGKDKERERVRERDREDRYSYRKEDKDRRRDREQDREDNRGRDRDDRRGKKDRDIEDRHGRRDAKRDRRDNSPKDREQKGEQMPETHMDGERHKLDSKGKNTDEEKMERKSDSDKEKEKAKESEDGQQEVGKFAKRSSEQTVSSARERYIARQLSRSAARPHVEKEED</sequence>
<name>A0A5A9PHW8_9TELE</name>
<evidence type="ECO:0000256" key="2">
    <source>
        <dbReference type="ARBA" id="ARBA00020556"/>
    </source>
</evidence>
<comment type="similarity">
    <text evidence="1">Belongs to the NSRP1 family.</text>
</comment>
<evidence type="ECO:0000313" key="7">
    <source>
        <dbReference type="EMBL" id="KAA0720287.1"/>
    </source>
</evidence>
<dbReference type="EMBL" id="SOYY01000006">
    <property type="protein sequence ID" value="KAA0720287.1"/>
    <property type="molecule type" value="Genomic_DNA"/>
</dbReference>
<dbReference type="GO" id="GO:0000381">
    <property type="term" value="P:regulation of alternative mRNA splicing, via spliceosome"/>
    <property type="evidence" value="ECO:0007669"/>
    <property type="project" value="InterPro"/>
</dbReference>
<evidence type="ECO:0000256" key="1">
    <source>
        <dbReference type="ARBA" id="ARBA00010126"/>
    </source>
</evidence>
<gene>
    <name evidence="7" type="ORF">E1301_Tti012321</name>
</gene>
<protein>
    <recommendedName>
        <fullName evidence="2">Nuclear speckle splicing regulatory protein 1</fullName>
    </recommendedName>
    <alternativeName>
        <fullName evidence="4">Coiled-coil domain-containing protein 55</fullName>
    </alternativeName>
</protein>
<evidence type="ECO:0000256" key="3">
    <source>
        <dbReference type="ARBA" id="ARBA00023054"/>
    </source>
</evidence>
<dbReference type="AlphaFoldDB" id="A0A5A9PHW8"/>
<feature type="compositionally biased region" description="Basic and acidic residues" evidence="5">
    <location>
        <begin position="195"/>
        <end position="206"/>
    </location>
</feature>
<evidence type="ECO:0000259" key="6">
    <source>
        <dbReference type="Pfam" id="PF09745"/>
    </source>
</evidence>
<dbReference type="OrthoDB" id="446635at2759"/>
<accession>A0A5A9PHW8</accession>
<reference evidence="7 8" key="1">
    <citation type="journal article" date="2019" name="Mol. Ecol. Resour.">
        <title>Chromosome-level genome assembly of Triplophysa tibetana, a fish adapted to the harsh high-altitude environment of the Tibetan Plateau.</title>
        <authorList>
            <person name="Yang X."/>
            <person name="Liu H."/>
            <person name="Ma Z."/>
            <person name="Zou Y."/>
            <person name="Zou M."/>
            <person name="Mao Y."/>
            <person name="Li X."/>
            <person name="Wang H."/>
            <person name="Chen T."/>
            <person name="Wang W."/>
            <person name="Yang R."/>
        </authorList>
    </citation>
    <scope>NUCLEOTIDE SEQUENCE [LARGE SCALE GENOMIC DNA]</scope>
    <source>
        <strain evidence="7">TTIB1903HZAU</strain>
        <tissue evidence="7">Muscle</tissue>
    </source>
</reference>
<comment type="caution">
    <text evidence="7">The sequence shown here is derived from an EMBL/GenBank/DDBJ whole genome shotgun (WGS) entry which is preliminary data.</text>
</comment>
<dbReference type="InterPro" id="IPR018612">
    <property type="entry name" value="NSRP1_N"/>
</dbReference>